<dbReference type="Gene3D" id="2.120.10.30">
    <property type="entry name" value="TolB, C-terminal domain"/>
    <property type="match status" value="1"/>
</dbReference>
<evidence type="ECO:0000256" key="1">
    <source>
        <dbReference type="ARBA" id="ARBA00022801"/>
    </source>
</evidence>
<dbReference type="PANTHER" id="PTHR47572">
    <property type="entry name" value="LIPOPROTEIN-RELATED"/>
    <property type="match status" value="1"/>
</dbReference>
<dbReference type="InterPro" id="IPR013658">
    <property type="entry name" value="SGL"/>
</dbReference>
<evidence type="ECO:0000256" key="2">
    <source>
        <dbReference type="SAM" id="SignalP"/>
    </source>
</evidence>
<feature type="chain" id="PRO_5020667823" evidence="2">
    <location>
        <begin position="24"/>
        <end position="298"/>
    </location>
</feature>
<sequence>MKMNRNFAALLLLLLVGCNPSDHGLIANDGSLTLVADGFQFTEGPASDSLGNVYFTDQPNNRILKWDSSTGKVSVYLEPAGRANGLYVDRQGHLVAAADEVFQLWKIDRNKQHEILAADFEGRKFNGPNDLWIDKQGGIYFTDPYYQRPYWDRTEKEIEQERVYYLSPGKKEIRVAADNLVQPNGIIGSADGTTLYIADIGDSKTYAYEIAENGELVNRRLFAGMGSDGMTLDEHGNLYLTGDGVTVLDASGKKILHIPVPEEWTANVTFGGKDQKTLFITAMDALYSLPMKVKGTRF</sequence>
<comment type="caution">
    <text evidence="4">The sequence shown here is derived from an EMBL/GenBank/DDBJ whole genome shotgun (WGS) entry which is preliminary data.</text>
</comment>
<dbReference type="PROSITE" id="PS51257">
    <property type="entry name" value="PROKAR_LIPOPROTEIN"/>
    <property type="match status" value="1"/>
</dbReference>
<name>A0A4V3D3D9_9FLAO</name>
<keyword evidence="2" id="KW-0732">Signal</keyword>
<dbReference type="PANTHER" id="PTHR47572:SF4">
    <property type="entry name" value="LACTONASE DRP35"/>
    <property type="match status" value="1"/>
</dbReference>
<dbReference type="EMBL" id="SNYI01000003">
    <property type="protein sequence ID" value="TDQ29254.1"/>
    <property type="molecule type" value="Genomic_DNA"/>
</dbReference>
<proteinExistence type="predicted"/>
<organism evidence="4 5">
    <name type="scientific">Zeaxanthinibacter enoshimensis</name>
    <dbReference type="NCBI Taxonomy" id="392009"/>
    <lineage>
        <taxon>Bacteria</taxon>
        <taxon>Pseudomonadati</taxon>
        <taxon>Bacteroidota</taxon>
        <taxon>Flavobacteriia</taxon>
        <taxon>Flavobacteriales</taxon>
        <taxon>Flavobacteriaceae</taxon>
        <taxon>Zeaxanthinibacter</taxon>
    </lineage>
</organism>
<dbReference type="SUPFAM" id="SSF63829">
    <property type="entry name" value="Calcium-dependent phosphotriesterase"/>
    <property type="match status" value="1"/>
</dbReference>
<dbReference type="InterPro" id="IPR051262">
    <property type="entry name" value="SMP-30/CGR1_Lactonase"/>
</dbReference>
<keyword evidence="1" id="KW-0378">Hydrolase</keyword>
<accession>A0A4V3D3D9</accession>
<dbReference type="Pfam" id="PF08450">
    <property type="entry name" value="SGL"/>
    <property type="match status" value="1"/>
</dbReference>
<evidence type="ECO:0000259" key="3">
    <source>
        <dbReference type="Pfam" id="PF08450"/>
    </source>
</evidence>
<dbReference type="RefSeq" id="WP_243744220.1">
    <property type="nucleotide sequence ID" value="NZ_SNYI01000003.1"/>
</dbReference>
<feature type="signal peptide" evidence="2">
    <location>
        <begin position="1"/>
        <end position="23"/>
    </location>
</feature>
<dbReference type="Proteomes" id="UP000295468">
    <property type="component" value="Unassembled WGS sequence"/>
</dbReference>
<reference evidence="4 5" key="1">
    <citation type="submission" date="2019-03" db="EMBL/GenBank/DDBJ databases">
        <title>Genomic Encyclopedia of Archaeal and Bacterial Type Strains, Phase II (KMG-II): from individual species to whole genera.</title>
        <authorList>
            <person name="Goeker M."/>
        </authorList>
    </citation>
    <scope>NUCLEOTIDE SEQUENCE [LARGE SCALE GENOMIC DNA]</scope>
    <source>
        <strain evidence="4 5">DSM 18435</strain>
    </source>
</reference>
<keyword evidence="5" id="KW-1185">Reference proteome</keyword>
<gene>
    <name evidence="4" type="ORF">CLV82_2708</name>
</gene>
<evidence type="ECO:0000313" key="4">
    <source>
        <dbReference type="EMBL" id="TDQ29254.1"/>
    </source>
</evidence>
<protein>
    <submittedName>
        <fullName evidence="4">Gluconolactonase</fullName>
    </submittedName>
</protein>
<dbReference type="InterPro" id="IPR011042">
    <property type="entry name" value="6-blade_b-propeller_TolB-like"/>
</dbReference>
<evidence type="ECO:0000313" key="5">
    <source>
        <dbReference type="Proteomes" id="UP000295468"/>
    </source>
</evidence>
<feature type="domain" description="SMP-30/Gluconolactonase/LRE-like region" evidence="3">
    <location>
        <begin position="41"/>
        <end position="282"/>
    </location>
</feature>
<dbReference type="AlphaFoldDB" id="A0A4V3D3D9"/>
<dbReference type="GO" id="GO:0016787">
    <property type="term" value="F:hydrolase activity"/>
    <property type="evidence" value="ECO:0007669"/>
    <property type="project" value="UniProtKB-KW"/>
</dbReference>